<sequence>MQDSMPSARGVLFSIVIIGVLFSQFQIVQSIPFRPTNCTEFKKLEGGNKAADNYTSALYDFKSILKSSKKKTDEASESLSSLHKFVAVAGLYRQILHDAKDKPQFANYTGFNNLRIIHFFEAMITYLLKDICTWITSYNTTMKNRLAINCSHPSELMLLGQHSMVSPLIPYTINTWEPQFDCSKSSSNWIDLFIRPQYQSEVDFLQRMEKK</sequence>
<keyword evidence="3" id="KW-1185">Reference proteome</keyword>
<dbReference type="EnsemblMetazoa" id="Aqu2.1.30081_001">
    <property type="protein sequence ID" value="Aqu2.1.30081_001"/>
    <property type="gene ID" value="Aqu2.1.30081"/>
</dbReference>
<gene>
    <name evidence="2" type="primary">109582582</name>
</gene>
<organism evidence="2">
    <name type="scientific">Amphimedon queenslandica</name>
    <name type="common">Sponge</name>
    <dbReference type="NCBI Taxonomy" id="400682"/>
    <lineage>
        <taxon>Eukaryota</taxon>
        <taxon>Metazoa</taxon>
        <taxon>Porifera</taxon>
        <taxon>Demospongiae</taxon>
        <taxon>Heteroscleromorpha</taxon>
        <taxon>Haplosclerida</taxon>
        <taxon>Niphatidae</taxon>
        <taxon>Amphimedon</taxon>
    </lineage>
</organism>
<evidence type="ECO:0000313" key="3">
    <source>
        <dbReference type="Proteomes" id="UP000007879"/>
    </source>
</evidence>
<evidence type="ECO:0000313" key="2">
    <source>
        <dbReference type="EnsemblMetazoa" id="Aqu2.1.30081_001"/>
    </source>
</evidence>
<keyword evidence="1" id="KW-0732">Signal</keyword>
<reference evidence="2" key="2">
    <citation type="submission" date="2017-05" db="UniProtKB">
        <authorList>
            <consortium name="EnsemblMetazoa"/>
        </authorList>
    </citation>
    <scope>IDENTIFICATION</scope>
</reference>
<accession>A0A1X7UQZ5</accession>
<name>A0A1X7UQZ5_AMPQE</name>
<dbReference type="EnsemblMetazoa" id="XM_019997343.1">
    <property type="protein sequence ID" value="XP_019852902.1"/>
    <property type="gene ID" value="LOC109582582"/>
</dbReference>
<dbReference type="KEGG" id="aqu:109582582"/>
<protein>
    <submittedName>
        <fullName evidence="2">Uncharacterized protein</fullName>
    </submittedName>
</protein>
<proteinExistence type="predicted"/>
<evidence type="ECO:0000256" key="1">
    <source>
        <dbReference type="SAM" id="SignalP"/>
    </source>
</evidence>
<dbReference type="Proteomes" id="UP000007879">
    <property type="component" value="Unassembled WGS sequence"/>
</dbReference>
<feature type="chain" id="PRO_5012801538" evidence="1">
    <location>
        <begin position="31"/>
        <end position="211"/>
    </location>
</feature>
<dbReference type="InParanoid" id="A0A1X7UQZ5"/>
<dbReference type="AlphaFoldDB" id="A0A1X7UQZ5"/>
<reference evidence="3" key="1">
    <citation type="journal article" date="2010" name="Nature">
        <title>The Amphimedon queenslandica genome and the evolution of animal complexity.</title>
        <authorList>
            <person name="Srivastava M."/>
            <person name="Simakov O."/>
            <person name="Chapman J."/>
            <person name="Fahey B."/>
            <person name="Gauthier M.E."/>
            <person name="Mitros T."/>
            <person name="Richards G.S."/>
            <person name="Conaco C."/>
            <person name="Dacre M."/>
            <person name="Hellsten U."/>
            <person name="Larroux C."/>
            <person name="Putnam N.H."/>
            <person name="Stanke M."/>
            <person name="Adamska M."/>
            <person name="Darling A."/>
            <person name="Degnan S.M."/>
            <person name="Oakley T.H."/>
            <person name="Plachetzki D.C."/>
            <person name="Zhai Y."/>
            <person name="Adamski M."/>
            <person name="Calcino A."/>
            <person name="Cummins S.F."/>
            <person name="Goodstein D.M."/>
            <person name="Harris C."/>
            <person name="Jackson D.J."/>
            <person name="Leys S.P."/>
            <person name="Shu S."/>
            <person name="Woodcroft B.J."/>
            <person name="Vervoort M."/>
            <person name="Kosik K.S."/>
            <person name="Manning G."/>
            <person name="Degnan B.M."/>
            <person name="Rokhsar D.S."/>
        </authorList>
    </citation>
    <scope>NUCLEOTIDE SEQUENCE [LARGE SCALE GENOMIC DNA]</scope>
</reference>
<feature type="signal peptide" evidence="1">
    <location>
        <begin position="1"/>
        <end position="30"/>
    </location>
</feature>